<proteinExistence type="inferred from homology"/>
<dbReference type="Gene3D" id="3.40.190.10">
    <property type="entry name" value="Periplasmic binding protein-like II"/>
    <property type="match status" value="1"/>
</dbReference>
<sequence>MSVVHGMPRRGFLALAGPGLLFPWCARAQDSSFLPLPPPVRGGTLTVIGAEPPALLSLANITVGTRDISAKITEGLLRFDDRFAPQPLLATAWSVSADGRRYRFTLRRNVRWHDGQPFTSADVAFSLQELQRVNPRGRGTLAQLERVETPDAHTAVLHLKAPAPYLLRSLSSAESPIVPRHLHAQGPEAAARNAAAPVGTGPFRFRQWVRGSHAELERNPDYWDVGLPYLDRLIYRFSADPAAIAAALETGAADFSTSVSLNDIARLSKHPRLHAQALPSAYLNNIAAVEFNLGNPHFSHAQVRRAVAHALNLDFLNKAAYQGLAQPLATPVPPALAPWHDATLRPYAHDVDRANALLDQAGFARGQGGRRFSVTLDYFPTATLKLVADYVKAALSRVGIHVTVRSQDLGGFVQRVYKQRDFDFEVNGLGALFDPTAGVQRLYASADAGKGIPFVNASGFRNAQADDLLAQAALETDETRRTALWHRLQKIAMDELPLLPLVSVPRGNVWSRRVHGLLEGVEESAGSFSRAWVEPKAP</sequence>
<evidence type="ECO:0000259" key="3">
    <source>
        <dbReference type="Pfam" id="PF00496"/>
    </source>
</evidence>
<keyword evidence="2" id="KW-0732">Signal</keyword>
<name>A0AAJ2R889_DELAC</name>
<dbReference type="PIRSF" id="PIRSF002741">
    <property type="entry name" value="MppA"/>
    <property type="match status" value="1"/>
</dbReference>
<feature type="domain" description="Solute-binding protein family 5" evidence="3">
    <location>
        <begin position="85"/>
        <end position="447"/>
    </location>
</feature>
<dbReference type="PANTHER" id="PTHR30290:SF38">
    <property type="entry name" value="D,D-DIPEPTIDE-BINDING PERIPLASMIC PROTEIN DDPA-RELATED"/>
    <property type="match status" value="1"/>
</dbReference>
<dbReference type="GO" id="GO:0043190">
    <property type="term" value="C:ATP-binding cassette (ABC) transporter complex"/>
    <property type="evidence" value="ECO:0007669"/>
    <property type="project" value="InterPro"/>
</dbReference>
<dbReference type="InterPro" id="IPR000914">
    <property type="entry name" value="SBP_5_dom"/>
</dbReference>
<evidence type="ECO:0000313" key="5">
    <source>
        <dbReference type="Proteomes" id="UP001287445"/>
    </source>
</evidence>
<dbReference type="PANTHER" id="PTHR30290">
    <property type="entry name" value="PERIPLASMIC BINDING COMPONENT OF ABC TRANSPORTER"/>
    <property type="match status" value="1"/>
</dbReference>
<dbReference type="GO" id="GO:1904680">
    <property type="term" value="F:peptide transmembrane transporter activity"/>
    <property type="evidence" value="ECO:0007669"/>
    <property type="project" value="TreeGrafter"/>
</dbReference>
<protein>
    <submittedName>
        <fullName evidence="4">ABC transporter substrate-binding protein</fullName>
    </submittedName>
</protein>
<dbReference type="InterPro" id="IPR039424">
    <property type="entry name" value="SBP_5"/>
</dbReference>
<dbReference type="Pfam" id="PF00496">
    <property type="entry name" value="SBP_bac_5"/>
    <property type="match status" value="1"/>
</dbReference>
<organism evidence="4 5">
    <name type="scientific">Delftia acidovorans</name>
    <name type="common">Pseudomonas acidovorans</name>
    <name type="synonym">Comamonas acidovorans</name>
    <dbReference type="NCBI Taxonomy" id="80866"/>
    <lineage>
        <taxon>Bacteria</taxon>
        <taxon>Pseudomonadati</taxon>
        <taxon>Pseudomonadota</taxon>
        <taxon>Betaproteobacteria</taxon>
        <taxon>Burkholderiales</taxon>
        <taxon>Comamonadaceae</taxon>
        <taxon>Delftia</taxon>
    </lineage>
</organism>
<dbReference type="AlphaFoldDB" id="A0AAJ2R889"/>
<evidence type="ECO:0000256" key="1">
    <source>
        <dbReference type="ARBA" id="ARBA00005695"/>
    </source>
</evidence>
<reference evidence="4" key="1">
    <citation type="submission" date="2023-11" db="EMBL/GenBank/DDBJ databases">
        <title>Identification and selenium tolerance of Delftia acidovorans R3-25.</title>
        <authorList>
            <person name="Zhang S."/>
            <person name="Liu Y."/>
            <person name="Guo Y."/>
        </authorList>
    </citation>
    <scope>NUCLEOTIDE SEQUENCE</scope>
    <source>
        <strain evidence="4">R3-25</strain>
    </source>
</reference>
<dbReference type="Gene3D" id="3.10.105.10">
    <property type="entry name" value="Dipeptide-binding Protein, Domain 3"/>
    <property type="match status" value="1"/>
</dbReference>
<accession>A0AAJ2R889</accession>
<dbReference type="GO" id="GO:0015833">
    <property type="term" value="P:peptide transport"/>
    <property type="evidence" value="ECO:0007669"/>
    <property type="project" value="TreeGrafter"/>
</dbReference>
<dbReference type="SUPFAM" id="SSF53850">
    <property type="entry name" value="Periplasmic binding protein-like II"/>
    <property type="match status" value="1"/>
</dbReference>
<gene>
    <name evidence="4" type="ORF">SGN30_26335</name>
</gene>
<dbReference type="EMBL" id="JAWWMZ010000014">
    <property type="protein sequence ID" value="MDX4956947.1"/>
    <property type="molecule type" value="Genomic_DNA"/>
</dbReference>
<comment type="caution">
    <text evidence="4">The sequence shown here is derived from an EMBL/GenBank/DDBJ whole genome shotgun (WGS) entry which is preliminary data.</text>
</comment>
<dbReference type="Proteomes" id="UP001287445">
    <property type="component" value="Unassembled WGS sequence"/>
</dbReference>
<evidence type="ECO:0000313" key="4">
    <source>
        <dbReference type="EMBL" id="MDX4956947.1"/>
    </source>
</evidence>
<comment type="similarity">
    <text evidence="1">Belongs to the bacterial solute-binding protein 5 family.</text>
</comment>
<dbReference type="InterPro" id="IPR030678">
    <property type="entry name" value="Peptide/Ni-bd"/>
</dbReference>
<dbReference type="GO" id="GO:0030288">
    <property type="term" value="C:outer membrane-bounded periplasmic space"/>
    <property type="evidence" value="ECO:0007669"/>
    <property type="project" value="UniProtKB-ARBA"/>
</dbReference>
<evidence type="ECO:0000256" key="2">
    <source>
        <dbReference type="ARBA" id="ARBA00022729"/>
    </source>
</evidence>
<dbReference type="CDD" id="cd08517">
    <property type="entry name" value="PBP2_NikA_DppA_OppA_like_13"/>
    <property type="match status" value="1"/>
</dbReference>
<dbReference type="RefSeq" id="WP_319076480.1">
    <property type="nucleotide sequence ID" value="NZ_CBDHEQ010000002.1"/>
</dbReference>